<reference evidence="3" key="1">
    <citation type="journal article" date="2017" name="Appl. Environ. Microbiol.">
        <title>Genomic analysis of Calderihabitans maritimus KKC1, a thermophilic hydrogenogenic carboxydotrophic bacterium isolated from marine sediment.</title>
        <authorList>
            <person name="Omae K."/>
            <person name="Yoneda Y."/>
            <person name="Fukuyama Y."/>
            <person name="Yoshida T."/>
            <person name="Sako Y."/>
        </authorList>
    </citation>
    <scope>NUCLEOTIDE SEQUENCE [LARGE SCALE GENOMIC DNA]</scope>
    <source>
        <strain evidence="3">KKC1</strain>
    </source>
</reference>
<keyword evidence="3" id="KW-1185">Reference proteome</keyword>
<dbReference type="AlphaFoldDB" id="A0A1Z5HP09"/>
<dbReference type="EMBL" id="BDGJ01000010">
    <property type="protein sequence ID" value="GAW91269.1"/>
    <property type="molecule type" value="Genomic_DNA"/>
</dbReference>
<sequence>MRAGKRKILSGMLIMMLFAALLAVTSGCSILDNLLSMEDRLPEPEVQKERADVDVATPDIQMSGEEMVDIVLYFSDPEGRGLVAETRTIPKVEGIARATVQELILGPDVESGLRPTIPPGTVLRDINIRPDGLCRVDFSRELINNHPGGSLEEQLTVYSIVNTLTQFPTVERVEILVEGRYVDTIAGHVDVSEAMARNDGIIISQ</sequence>
<accession>A0A1Z5HP09</accession>
<dbReference type="InterPro" id="IPR019606">
    <property type="entry name" value="GerMN"/>
</dbReference>
<proteinExistence type="predicted"/>
<dbReference type="PROSITE" id="PS51257">
    <property type="entry name" value="PROKAR_LIPOPROTEIN"/>
    <property type="match status" value="1"/>
</dbReference>
<organism evidence="2 3">
    <name type="scientific">Calderihabitans maritimus</name>
    <dbReference type="NCBI Taxonomy" id="1246530"/>
    <lineage>
        <taxon>Bacteria</taxon>
        <taxon>Bacillati</taxon>
        <taxon>Bacillota</taxon>
        <taxon>Clostridia</taxon>
        <taxon>Neomoorellales</taxon>
        <taxon>Calderihabitantaceae</taxon>
        <taxon>Calderihabitans</taxon>
    </lineage>
</organism>
<dbReference type="OrthoDB" id="9809406at2"/>
<evidence type="ECO:0000259" key="1">
    <source>
        <dbReference type="SMART" id="SM00909"/>
    </source>
</evidence>
<dbReference type="Pfam" id="PF10646">
    <property type="entry name" value="Germane"/>
    <property type="match status" value="1"/>
</dbReference>
<evidence type="ECO:0000313" key="2">
    <source>
        <dbReference type="EMBL" id="GAW91269.1"/>
    </source>
</evidence>
<comment type="caution">
    <text evidence="2">The sequence shown here is derived from an EMBL/GenBank/DDBJ whole genome shotgun (WGS) entry which is preliminary data.</text>
</comment>
<dbReference type="RefSeq" id="WP_088552832.1">
    <property type="nucleotide sequence ID" value="NZ_BDGJ01000010.1"/>
</dbReference>
<feature type="domain" description="GerMN" evidence="1">
    <location>
        <begin position="96"/>
        <end position="186"/>
    </location>
</feature>
<gene>
    <name evidence="2" type="ORF">KKC1_04310</name>
</gene>
<evidence type="ECO:0000313" key="3">
    <source>
        <dbReference type="Proteomes" id="UP000197032"/>
    </source>
</evidence>
<dbReference type="SMART" id="SM00909">
    <property type="entry name" value="Germane"/>
    <property type="match status" value="1"/>
</dbReference>
<protein>
    <submittedName>
        <fullName evidence="2">Spore germination protein</fullName>
    </submittedName>
</protein>
<name>A0A1Z5HP09_9FIRM</name>
<dbReference type="Proteomes" id="UP000197032">
    <property type="component" value="Unassembled WGS sequence"/>
</dbReference>